<proteinExistence type="predicted"/>
<dbReference type="InterPro" id="IPR011006">
    <property type="entry name" value="CheY-like_superfamily"/>
</dbReference>
<feature type="compositionally biased region" description="Gly residues" evidence="2">
    <location>
        <begin position="107"/>
        <end position="118"/>
    </location>
</feature>
<name>A0A6A0AJA7_HAELA</name>
<evidence type="ECO:0000259" key="3">
    <source>
        <dbReference type="PROSITE" id="PS50110"/>
    </source>
</evidence>
<gene>
    <name evidence="4" type="ORF">HaLaN_31594</name>
</gene>
<evidence type="ECO:0000313" key="5">
    <source>
        <dbReference type="Proteomes" id="UP000485058"/>
    </source>
</evidence>
<evidence type="ECO:0000313" key="4">
    <source>
        <dbReference type="EMBL" id="GFH32383.1"/>
    </source>
</evidence>
<comment type="caution">
    <text evidence="4">The sequence shown here is derived from an EMBL/GenBank/DDBJ whole genome shotgun (WGS) entry which is preliminary data.</text>
</comment>
<sequence>MMRAFRSGADDYVMKPYKCMDLTERIKAQVRARDAAKGFDDLATGALNATSSSVEGRDPAPTLLAFPACLLLVTKLAGLAERLHGARLAGRTANDSRLTKDSVRDSSGGGHSGGAALR</sequence>
<feature type="region of interest" description="Disordered" evidence="2">
    <location>
        <begin position="89"/>
        <end position="118"/>
    </location>
</feature>
<keyword evidence="5" id="KW-1185">Reference proteome</keyword>
<feature type="domain" description="Response regulatory" evidence="3">
    <location>
        <begin position="1"/>
        <end position="30"/>
    </location>
</feature>
<reference evidence="4 5" key="1">
    <citation type="submission" date="2020-02" db="EMBL/GenBank/DDBJ databases">
        <title>Draft genome sequence of Haematococcus lacustris strain NIES-144.</title>
        <authorList>
            <person name="Morimoto D."/>
            <person name="Nakagawa S."/>
            <person name="Yoshida T."/>
            <person name="Sawayama S."/>
        </authorList>
    </citation>
    <scope>NUCLEOTIDE SEQUENCE [LARGE SCALE GENOMIC DNA]</scope>
    <source>
        <strain evidence="4 5">NIES-144</strain>
    </source>
</reference>
<dbReference type="EMBL" id="BLLF01006586">
    <property type="protein sequence ID" value="GFH32383.1"/>
    <property type="molecule type" value="Genomic_DNA"/>
</dbReference>
<evidence type="ECO:0000256" key="1">
    <source>
        <dbReference type="PROSITE-ProRule" id="PRU00169"/>
    </source>
</evidence>
<organism evidence="4 5">
    <name type="scientific">Haematococcus lacustris</name>
    <name type="common">Green alga</name>
    <name type="synonym">Haematococcus pluvialis</name>
    <dbReference type="NCBI Taxonomy" id="44745"/>
    <lineage>
        <taxon>Eukaryota</taxon>
        <taxon>Viridiplantae</taxon>
        <taxon>Chlorophyta</taxon>
        <taxon>core chlorophytes</taxon>
        <taxon>Chlorophyceae</taxon>
        <taxon>CS clade</taxon>
        <taxon>Chlamydomonadales</taxon>
        <taxon>Haematococcaceae</taxon>
        <taxon>Haematococcus</taxon>
    </lineage>
</organism>
<dbReference type="GO" id="GO:0000160">
    <property type="term" value="P:phosphorelay signal transduction system"/>
    <property type="evidence" value="ECO:0007669"/>
    <property type="project" value="InterPro"/>
</dbReference>
<accession>A0A6A0AJA7</accession>
<dbReference type="InterPro" id="IPR001789">
    <property type="entry name" value="Sig_transdc_resp-reg_receiver"/>
</dbReference>
<dbReference type="SUPFAM" id="SSF52172">
    <property type="entry name" value="CheY-like"/>
    <property type="match status" value="1"/>
</dbReference>
<dbReference type="Proteomes" id="UP000485058">
    <property type="component" value="Unassembled WGS sequence"/>
</dbReference>
<protein>
    <recommendedName>
        <fullName evidence="3">Response regulatory domain-containing protein</fullName>
    </recommendedName>
</protein>
<comment type="caution">
    <text evidence="1">Lacks conserved residue(s) required for the propagation of feature annotation.</text>
</comment>
<dbReference type="PROSITE" id="PS50110">
    <property type="entry name" value="RESPONSE_REGULATORY"/>
    <property type="match status" value="1"/>
</dbReference>
<dbReference type="Gene3D" id="6.10.250.690">
    <property type="match status" value="1"/>
</dbReference>
<dbReference type="AlphaFoldDB" id="A0A6A0AJA7"/>
<evidence type="ECO:0000256" key="2">
    <source>
        <dbReference type="SAM" id="MobiDB-lite"/>
    </source>
</evidence>